<gene>
    <name evidence="2" type="ORF">GCM10010917_15330</name>
</gene>
<keyword evidence="3" id="KW-1185">Reference proteome</keyword>
<reference evidence="3" key="1">
    <citation type="journal article" date="2019" name="Int. J. Syst. Evol. Microbiol.">
        <title>The Global Catalogue of Microorganisms (GCM) 10K type strain sequencing project: providing services to taxonomists for standard genome sequencing and annotation.</title>
        <authorList>
            <consortium name="The Broad Institute Genomics Platform"/>
            <consortium name="The Broad Institute Genome Sequencing Center for Infectious Disease"/>
            <person name="Wu L."/>
            <person name="Ma J."/>
        </authorList>
    </citation>
    <scope>NUCLEOTIDE SEQUENCE [LARGE SCALE GENOMIC DNA]</scope>
    <source>
        <strain evidence="3">CGMCC 1.15044</strain>
    </source>
</reference>
<dbReference type="InterPro" id="IPR024726">
    <property type="entry name" value="FhuF_C"/>
</dbReference>
<name>A0ABQ1FUJ7_9BACL</name>
<feature type="domain" description="Ferric siderophore reductase C-terminal" evidence="1">
    <location>
        <begin position="227"/>
        <end position="244"/>
    </location>
</feature>
<dbReference type="Proteomes" id="UP000609323">
    <property type="component" value="Unassembled WGS sequence"/>
</dbReference>
<evidence type="ECO:0000259" key="1">
    <source>
        <dbReference type="Pfam" id="PF11575"/>
    </source>
</evidence>
<comment type="caution">
    <text evidence="2">The sequence shown here is derived from an EMBL/GenBank/DDBJ whole genome shotgun (WGS) entry which is preliminary data.</text>
</comment>
<evidence type="ECO:0000313" key="3">
    <source>
        <dbReference type="Proteomes" id="UP000609323"/>
    </source>
</evidence>
<dbReference type="EMBL" id="BMHF01000004">
    <property type="protein sequence ID" value="GGA31201.1"/>
    <property type="molecule type" value="Genomic_DNA"/>
</dbReference>
<evidence type="ECO:0000313" key="2">
    <source>
        <dbReference type="EMBL" id="GGA31201.1"/>
    </source>
</evidence>
<organism evidence="2 3">
    <name type="scientific">Paenibacillus physcomitrellae</name>
    <dbReference type="NCBI Taxonomy" id="1619311"/>
    <lineage>
        <taxon>Bacteria</taxon>
        <taxon>Bacillati</taxon>
        <taxon>Bacillota</taxon>
        <taxon>Bacilli</taxon>
        <taxon>Bacillales</taxon>
        <taxon>Paenibacillaceae</taxon>
        <taxon>Paenibacillus</taxon>
    </lineage>
</organism>
<accession>A0ABQ1FUJ7</accession>
<protein>
    <recommendedName>
        <fullName evidence="1">Ferric siderophore reductase C-terminal domain-containing protein</fullName>
    </recommendedName>
</protein>
<sequence length="264" mass="30475">MEPAFDFSIVKMYFHVSPEGAEHPIYELPAVRMYEEQALQEALKLSGEQVQATSLALPASFVGTSLCKLSLIQLLFAAQYNRLIHLAPEQLVYQVEQHDDHAHLGYRITEVVSEEIPSDGRAAFLARHWEPYFETFITPVVEQIAVTAGLKPDAIWQQFGGQLSYVKEFLIANEPRKDVAERFMQDSRQLAEMAPELFRRRRNPYNHHPRYVENPLNPDEKWLMQSSCCMYDRREGGMKCYTCPQMPPEEREARRQVLLAEAGK</sequence>
<dbReference type="Pfam" id="PF11575">
    <property type="entry name" value="FhuF_C"/>
    <property type="match status" value="1"/>
</dbReference>
<dbReference type="RefSeq" id="WP_094095090.1">
    <property type="nucleotide sequence ID" value="NZ_BMHF01000004.1"/>
</dbReference>
<proteinExistence type="predicted"/>